<keyword evidence="9" id="KW-1185">Reference proteome</keyword>
<evidence type="ECO:0000259" key="7">
    <source>
        <dbReference type="Pfam" id="PF21252"/>
    </source>
</evidence>
<dbReference type="Proteomes" id="UP000245590">
    <property type="component" value="Unassembled WGS sequence"/>
</dbReference>
<dbReference type="GO" id="GO:0000166">
    <property type="term" value="F:nucleotide binding"/>
    <property type="evidence" value="ECO:0007669"/>
    <property type="project" value="InterPro"/>
</dbReference>
<dbReference type="InterPro" id="IPR050463">
    <property type="entry name" value="Gfo/Idh/MocA_oxidrdct_glycsds"/>
</dbReference>
<evidence type="ECO:0000256" key="3">
    <source>
        <dbReference type="ARBA" id="ARBA00022801"/>
    </source>
</evidence>
<dbReference type="Pfam" id="PF21252">
    <property type="entry name" value="Glyco_hydro_109_C"/>
    <property type="match status" value="1"/>
</dbReference>
<evidence type="ECO:0000256" key="1">
    <source>
        <dbReference type="ARBA" id="ARBA00001911"/>
    </source>
</evidence>
<dbReference type="InterPro" id="IPR000683">
    <property type="entry name" value="Gfo/Idh/MocA-like_OxRdtase_N"/>
</dbReference>
<dbReference type="InterPro" id="IPR036291">
    <property type="entry name" value="NAD(P)-bd_dom_sf"/>
</dbReference>
<accession>A0A2U2RML7</accession>
<protein>
    <submittedName>
        <fullName evidence="8">Glycosyl hydrolase</fullName>
    </submittedName>
</protein>
<evidence type="ECO:0000256" key="2">
    <source>
        <dbReference type="ARBA" id="ARBA00009329"/>
    </source>
</evidence>
<dbReference type="SUPFAM" id="SSF51735">
    <property type="entry name" value="NAD(P)-binding Rossmann-fold domains"/>
    <property type="match status" value="1"/>
</dbReference>
<evidence type="ECO:0000313" key="9">
    <source>
        <dbReference type="Proteomes" id="UP000245590"/>
    </source>
</evidence>
<dbReference type="PANTHER" id="PTHR43818:SF1">
    <property type="entry name" value="GLYCOSYL HYDROLASE FAMILY 109 PROTEIN"/>
    <property type="match status" value="1"/>
</dbReference>
<evidence type="ECO:0000256" key="5">
    <source>
        <dbReference type="ARBA" id="ARBA00023295"/>
    </source>
</evidence>
<proteinExistence type="inferred from homology"/>
<evidence type="ECO:0000259" key="6">
    <source>
        <dbReference type="Pfam" id="PF01408"/>
    </source>
</evidence>
<comment type="caution">
    <text evidence="8">The sequence shown here is derived from an EMBL/GenBank/DDBJ whole genome shotgun (WGS) entry which is preliminary data.</text>
</comment>
<keyword evidence="5" id="KW-0326">Glycosidase</keyword>
<dbReference type="OrthoDB" id="9771072at2"/>
<evidence type="ECO:0000256" key="4">
    <source>
        <dbReference type="ARBA" id="ARBA00023027"/>
    </source>
</evidence>
<gene>
    <name evidence="8" type="ORF">DEO23_06490</name>
</gene>
<feature type="domain" description="Glycosyl hydrolase 109 C-terminal" evidence="7">
    <location>
        <begin position="149"/>
        <end position="322"/>
    </location>
</feature>
<dbReference type="PANTHER" id="PTHR43818">
    <property type="entry name" value="BCDNA.GH03377"/>
    <property type="match status" value="1"/>
</dbReference>
<dbReference type="Pfam" id="PF01408">
    <property type="entry name" value="GFO_IDH_MocA"/>
    <property type="match status" value="1"/>
</dbReference>
<evidence type="ECO:0000313" key="8">
    <source>
        <dbReference type="EMBL" id="PWH07024.1"/>
    </source>
</evidence>
<dbReference type="EMBL" id="QFKX01000002">
    <property type="protein sequence ID" value="PWH07024.1"/>
    <property type="molecule type" value="Genomic_DNA"/>
</dbReference>
<keyword evidence="3 8" id="KW-0378">Hydrolase</keyword>
<sequence length="423" mass="47324">MIGVPFAQRDTVRIGLIGLGQRGGTMWQGWAAVPGARIDAVCDIRADRATKVADQLEDDGHDRPREFGGSEGSFQDMLDEVKLDLVYIATPWEFHYAHGKAALEAGANAAVELPIATELDEIWDLVGTVEKTRNHLFLSENCCYGRNELAMMRAAHAGVFGDLSDGAGGYCHDLRPLLFDEDYYTDHWRRTWHTKHNRSFYAMHGLGPVANAMDINRGDRITTISAQASAARGLADYRKRFMPADHPSWNDTYVTGDLVTCLHETEKGRSIRTELNTTTARPYSRINSIQGTRGLFEDYVGTGDSGARIYVEPDHGDDAWHSFDPFLEEFDHWLWKEVGDDAEANGGHGGIDYLLQWRTVQSIRLGLVPDIDVYDSATWCAAVPMSEMSIEQGGATLEYPDFTRGRWSELRQGIDSKQKEMPK</sequence>
<keyword evidence="4" id="KW-0520">NAD</keyword>
<dbReference type="AlphaFoldDB" id="A0A2U2RML7"/>
<reference evidence="8 9" key="1">
    <citation type="submission" date="2018-05" db="EMBL/GenBank/DDBJ databases">
        <title>Brachybacterium sp. M1HQ-2T, whole genome shotgun sequence.</title>
        <authorList>
            <person name="Tuo L."/>
        </authorList>
    </citation>
    <scope>NUCLEOTIDE SEQUENCE [LARGE SCALE GENOMIC DNA]</scope>
    <source>
        <strain evidence="8 9">M1HQ-2</strain>
    </source>
</reference>
<dbReference type="InterPro" id="IPR049303">
    <property type="entry name" value="Glyco_hydro_109_C"/>
</dbReference>
<dbReference type="GO" id="GO:0016798">
    <property type="term" value="F:hydrolase activity, acting on glycosyl bonds"/>
    <property type="evidence" value="ECO:0007669"/>
    <property type="project" value="UniProtKB-KW"/>
</dbReference>
<dbReference type="Gene3D" id="3.40.50.720">
    <property type="entry name" value="NAD(P)-binding Rossmann-like Domain"/>
    <property type="match status" value="1"/>
</dbReference>
<organism evidence="8 9">
    <name type="scientific">Brachybacterium endophyticum</name>
    <dbReference type="NCBI Taxonomy" id="2182385"/>
    <lineage>
        <taxon>Bacteria</taxon>
        <taxon>Bacillati</taxon>
        <taxon>Actinomycetota</taxon>
        <taxon>Actinomycetes</taxon>
        <taxon>Micrococcales</taxon>
        <taxon>Dermabacteraceae</taxon>
        <taxon>Brachybacterium</taxon>
    </lineage>
</organism>
<name>A0A2U2RML7_9MICO</name>
<comment type="cofactor">
    <cofactor evidence="1">
        <name>NAD(+)</name>
        <dbReference type="ChEBI" id="CHEBI:57540"/>
    </cofactor>
</comment>
<comment type="similarity">
    <text evidence="2">Belongs to the Gfo/Idh/MocA family. Glycosyl hydrolase 109 subfamily.</text>
</comment>
<dbReference type="Gene3D" id="3.30.360.10">
    <property type="entry name" value="Dihydrodipicolinate Reductase, domain 2"/>
    <property type="match status" value="1"/>
</dbReference>
<feature type="domain" description="Gfo/Idh/MocA-like oxidoreductase N-terminal" evidence="6">
    <location>
        <begin position="12"/>
        <end position="137"/>
    </location>
</feature>